<reference evidence="1" key="1">
    <citation type="submission" date="2022-05" db="EMBL/GenBank/DDBJ databases">
        <title>Using nanopore sequencing to obtain complete genomes from saliva samples.</title>
        <authorList>
            <person name="Baker J.L."/>
        </authorList>
    </citation>
    <scope>NUCLEOTIDE SEQUENCE</scope>
    <source>
        <strain evidence="1">JCVI-JB-Ag32</strain>
    </source>
</reference>
<dbReference type="AlphaFoldDB" id="A0A9E7AKY1"/>
<name>A0A9E7AKY1_9ACTO</name>
<protein>
    <submittedName>
        <fullName evidence="1">Uncharacterized protein</fullName>
    </submittedName>
</protein>
<evidence type="ECO:0000313" key="1">
    <source>
        <dbReference type="EMBL" id="UQF80514.1"/>
    </source>
</evidence>
<dbReference type="EMBL" id="CP097095">
    <property type="protein sequence ID" value="UQF80514.1"/>
    <property type="molecule type" value="Genomic_DNA"/>
</dbReference>
<dbReference type="Proteomes" id="UP000830236">
    <property type="component" value="Chromosome"/>
</dbReference>
<gene>
    <name evidence="1" type="ORF">M3I41_04450</name>
</gene>
<proteinExistence type="predicted"/>
<dbReference type="KEGG" id="agh:M3I41_04450"/>
<evidence type="ECO:0000313" key="2">
    <source>
        <dbReference type="Proteomes" id="UP000830236"/>
    </source>
</evidence>
<organism evidence="1 2">
    <name type="scientific">Actinomyces graevenitzii</name>
    <dbReference type="NCBI Taxonomy" id="55565"/>
    <lineage>
        <taxon>Bacteria</taxon>
        <taxon>Bacillati</taxon>
        <taxon>Actinomycetota</taxon>
        <taxon>Actinomycetes</taxon>
        <taxon>Actinomycetales</taxon>
        <taxon>Actinomycetaceae</taxon>
        <taxon>Actinomyces</taxon>
    </lineage>
</organism>
<accession>A0A9E7AKY1</accession>
<sequence>MFGIAPSYPAMRFTLACQSENAIQCVINVLGAKKFRLVDNKIDLLLKQQGWTGVIVAQGSNARANIIDTITDPELFGMASLAMVPISIIAHERQRGQTEIALVANNFADGTELFVVLIPSLRADSWIEYKFFAKCMKAVISSLREANLLTSPPQSIKSHKLPNDLPANIGYIRRLRRQAKKLPDTQPF</sequence>